<organism evidence="1 2">
    <name type="scientific">Pseudoscardovia suis</name>
    <dbReference type="NCBI Taxonomy" id="987063"/>
    <lineage>
        <taxon>Bacteria</taxon>
        <taxon>Bacillati</taxon>
        <taxon>Actinomycetota</taxon>
        <taxon>Actinomycetes</taxon>
        <taxon>Bifidobacteriales</taxon>
        <taxon>Bifidobacteriaceae</taxon>
        <taxon>Pseudoscardovia</taxon>
    </lineage>
</organism>
<accession>A0A261F1Q8</accession>
<sequence length="42" mass="4171">MTVITIVIPNRTGSKSLACSCAVRKVTNGSNGNACSCGTLAA</sequence>
<name>A0A261F1Q8_9BIFI</name>
<protein>
    <submittedName>
        <fullName evidence="1">Uncharacterized protein</fullName>
    </submittedName>
</protein>
<proteinExistence type="predicted"/>
<gene>
    <name evidence="1" type="ORF">PSSU_0484</name>
</gene>
<dbReference type="EMBL" id="MWWQ01000005">
    <property type="protein sequence ID" value="OZG52866.1"/>
    <property type="molecule type" value="Genomic_DNA"/>
</dbReference>
<evidence type="ECO:0000313" key="2">
    <source>
        <dbReference type="Proteomes" id="UP000216454"/>
    </source>
</evidence>
<evidence type="ECO:0000313" key="1">
    <source>
        <dbReference type="EMBL" id="OZG52866.1"/>
    </source>
</evidence>
<dbReference type="Proteomes" id="UP000216454">
    <property type="component" value="Unassembled WGS sequence"/>
</dbReference>
<dbReference type="AlphaFoldDB" id="A0A261F1Q8"/>
<reference evidence="1 2" key="1">
    <citation type="journal article" date="2017" name="BMC Genomics">
        <title>Comparative genomic and phylogenomic analyses of the Bifidobacteriaceae family.</title>
        <authorList>
            <person name="Lugli G.A."/>
            <person name="Milani C."/>
            <person name="Turroni F."/>
            <person name="Duranti S."/>
            <person name="Mancabelli L."/>
            <person name="Mangifesta M."/>
            <person name="Ferrario C."/>
            <person name="Modesto M."/>
            <person name="Mattarelli P."/>
            <person name="Jiri K."/>
            <person name="van Sinderen D."/>
            <person name="Ventura M."/>
        </authorList>
    </citation>
    <scope>NUCLEOTIDE SEQUENCE [LARGE SCALE GENOMIC DNA]</scope>
    <source>
        <strain evidence="1 2">DSM 24744</strain>
    </source>
</reference>
<comment type="caution">
    <text evidence="1">The sequence shown here is derived from an EMBL/GenBank/DDBJ whole genome shotgun (WGS) entry which is preliminary data.</text>
</comment>
<keyword evidence="2" id="KW-1185">Reference proteome</keyword>